<gene>
    <name evidence="1" type="ORF">MRB53_019923</name>
</gene>
<accession>A0ACC2L0E0</accession>
<keyword evidence="2" id="KW-1185">Reference proteome</keyword>
<name>A0ACC2L0E0_PERAE</name>
<dbReference type="EMBL" id="CM056814">
    <property type="protein sequence ID" value="KAJ8626616.1"/>
    <property type="molecule type" value="Genomic_DNA"/>
</dbReference>
<organism evidence="1 2">
    <name type="scientific">Persea americana</name>
    <name type="common">Avocado</name>
    <dbReference type="NCBI Taxonomy" id="3435"/>
    <lineage>
        <taxon>Eukaryota</taxon>
        <taxon>Viridiplantae</taxon>
        <taxon>Streptophyta</taxon>
        <taxon>Embryophyta</taxon>
        <taxon>Tracheophyta</taxon>
        <taxon>Spermatophyta</taxon>
        <taxon>Magnoliopsida</taxon>
        <taxon>Magnoliidae</taxon>
        <taxon>Laurales</taxon>
        <taxon>Lauraceae</taxon>
        <taxon>Persea</taxon>
    </lineage>
</organism>
<comment type="caution">
    <text evidence="1">The sequence shown here is derived from an EMBL/GenBank/DDBJ whole genome shotgun (WGS) entry which is preliminary data.</text>
</comment>
<dbReference type="Proteomes" id="UP001234297">
    <property type="component" value="Chromosome 6"/>
</dbReference>
<reference evidence="1 2" key="1">
    <citation type="journal article" date="2022" name="Hortic Res">
        <title>A haplotype resolved chromosomal level avocado genome allows analysis of novel avocado genes.</title>
        <authorList>
            <person name="Nath O."/>
            <person name="Fletcher S.J."/>
            <person name="Hayward A."/>
            <person name="Shaw L.M."/>
            <person name="Masouleh A.K."/>
            <person name="Furtado A."/>
            <person name="Henry R.J."/>
            <person name="Mitter N."/>
        </authorList>
    </citation>
    <scope>NUCLEOTIDE SEQUENCE [LARGE SCALE GENOMIC DNA]</scope>
    <source>
        <strain evidence="2">cv. Hass</strain>
    </source>
</reference>
<sequence>MSSFLFLGFLFPSLAVQTGFHIVQSTSSTRTKLMTYNKMRMSLLALNQNPLRNGDFKCSDPPAGIMFLEVQLVSERKLNQPFRLYDLCVNETLKQDFCRSVVSGQHISSSFKMSSSG</sequence>
<protein>
    <submittedName>
        <fullName evidence="1">Uncharacterized protein</fullName>
    </submittedName>
</protein>
<evidence type="ECO:0000313" key="1">
    <source>
        <dbReference type="EMBL" id="KAJ8626616.1"/>
    </source>
</evidence>
<proteinExistence type="predicted"/>
<evidence type="ECO:0000313" key="2">
    <source>
        <dbReference type="Proteomes" id="UP001234297"/>
    </source>
</evidence>